<feature type="transmembrane region" description="Helical" evidence="21">
    <location>
        <begin position="29"/>
        <end position="53"/>
    </location>
</feature>
<evidence type="ECO:0000256" key="13">
    <source>
        <dbReference type="ARBA" id="ARBA00022989"/>
    </source>
</evidence>
<keyword evidence="13 21" id="KW-1133">Transmembrane helix</keyword>
<dbReference type="GO" id="GO:0016168">
    <property type="term" value="F:chlorophyll binding"/>
    <property type="evidence" value="ECO:0007669"/>
    <property type="project" value="UniProtKB-KW"/>
</dbReference>
<evidence type="ECO:0000256" key="10">
    <source>
        <dbReference type="ARBA" id="ARBA00022723"/>
    </source>
</evidence>
<reference evidence="22 23" key="1">
    <citation type="journal article" date="2022" name="Cell">
        <title>Repeat-based holocentromeres influence genome architecture and karyotype evolution.</title>
        <authorList>
            <person name="Hofstatter P.G."/>
            <person name="Thangavel G."/>
            <person name="Lux T."/>
            <person name="Neumann P."/>
            <person name="Vondrak T."/>
            <person name="Novak P."/>
            <person name="Zhang M."/>
            <person name="Costa L."/>
            <person name="Castellani M."/>
            <person name="Scott A."/>
            <person name="Toegelov H."/>
            <person name="Fuchs J."/>
            <person name="Mata-Sucre Y."/>
            <person name="Dias Y."/>
            <person name="Vanzela A.L.L."/>
            <person name="Huettel B."/>
            <person name="Almeida C.C.S."/>
            <person name="Simkova H."/>
            <person name="Souza G."/>
            <person name="Pedrosa-Harand A."/>
            <person name="Macas J."/>
            <person name="Mayer K.F.X."/>
            <person name="Houben A."/>
            <person name="Marques A."/>
        </authorList>
    </citation>
    <scope>NUCLEOTIDE SEQUENCE [LARGE SCALE GENOMIC DNA]</scope>
    <source>
        <strain evidence="22">RhyTen1mFocal</strain>
    </source>
</reference>
<keyword evidence="17" id="KW-0408">Iron</keyword>
<dbReference type="Proteomes" id="UP001210211">
    <property type="component" value="Unassembled WGS sequence"/>
</dbReference>
<evidence type="ECO:0000313" key="22">
    <source>
        <dbReference type="EMBL" id="KAJ3671310.1"/>
    </source>
</evidence>
<keyword evidence="8" id="KW-0934">Plastid</keyword>
<sequence length="349" mass="38129">MTAILERRESTSLWGRFCNWITSTENRLYIGWFGVLMIPTLLTATSVFIIAFIAAPPVDIDGIREPVSGSLLYGNNIISAPVAAATAVFLIYPIGQGSFSDGVAGVFGGSLFSAMHGSLVTSSLIRETTENESANEGYRFGQEEETYNIVAAHGYFGRLIFQYASFNNSRSLHFFLAAWPVVGIWFTALGISTMAFNLNGFNFKPVCRFIATPLTTGRLPSQHFDPALPKLFRVTPTLPTCPTVAKQFWDIKRTSPDGNLNVADLPSFAISFATAYRLKGTSGSVRASNNFLHITISLESIILYEKLLNSITCCRRAFPIDIGTSVPETMVSPIIAPLGCKIYLFSPSP</sequence>
<keyword evidence="10" id="KW-0479">Metal-binding</keyword>
<dbReference type="GO" id="GO:0009523">
    <property type="term" value="C:photosystem II"/>
    <property type="evidence" value="ECO:0007669"/>
    <property type="project" value="UniProtKB-KW"/>
</dbReference>
<keyword evidence="20" id="KW-0604">Photosystem II</keyword>
<evidence type="ECO:0000256" key="20">
    <source>
        <dbReference type="ARBA" id="ARBA00023276"/>
    </source>
</evidence>
<evidence type="ECO:0000256" key="21">
    <source>
        <dbReference type="SAM" id="Phobius"/>
    </source>
</evidence>
<name>A0AAD5W8Z8_9POAL</name>
<comment type="caution">
    <text evidence="22">The sequence shown here is derived from an EMBL/GenBank/DDBJ whole genome shotgun (WGS) entry which is preliminary data.</text>
</comment>
<keyword evidence="14" id="KW-0007">Acetylation</keyword>
<keyword evidence="7" id="KW-0597">Phosphoprotein</keyword>
<evidence type="ECO:0000256" key="15">
    <source>
        <dbReference type="ARBA" id="ARBA00022991"/>
    </source>
</evidence>
<feature type="transmembrane region" description="Helical" evidence="21">
    <location>
        <begin position="73"/>
        <end position="92"/>
    </location>
</feature>
<proteinExistence type="inferred from homology"/>
<evidence type="ECO:0008006" key="24">
    <source>
        <dbReference type="Google" id="ProtNLM"/>
    </source>
</evidence>
<comment type="subcellular location">
    <subcellularLocation>
        <location evidence="1">Membrane</location>
        <topology evidence="1">Multi-pass membrane protein</topology>
    </subcellularLocation>
</comment>
<evidence type="ECO:0000256" key="7">
    <source>
        <dbReference type="ARBA" id="ARBA00022553"/>
    </source>
</evidence>
<keyword evidence="15" id="KW-0157">Chromophore</keyword>
<evidence type="ECO:0000256" key="2">
    <source>
        <dbReference type="ARBA" id="ARBA00008204"/>
    </source>
</evidence>
<dbReference type="GO" id="GO:0046872">
    <property type="term" value="F:metal ion binding"/>
    <property type="evidence" value="ECO:0007669"/>
    <property type="project" value="UniProtKB-KW"/>
</dbReference>
<keyword evidence="12" id="KW-0249">Electron transport</keyword>
<evidence type="ECO:0000256" key="8">
    <source>
        <dbReference type="ARBA" id="ARBA00022640"/>
    </source>
</evidence>
<keyword evidence="4" id="KW-0148">Chlorophyll</keyword>
<comment type="similarity">
    <text evidence="2">Belongs to the reaction center PufL/M/PsbA/D family.</text>
</comment>
<dbReference type="GO" id="GO:0009535">
    <property type="term" value="C:chloroplast thylakoid membrane"/>
    <property type="evidence" value="ECO:0007669"/>
    <property type="project" value="TreeGrafter"/>
</dbReference>
<dbReference type="Pfam" id="PF00124">
    <property type="entry name" value="Photo_RC"/>
    <property type="match status" value="2"/>
</dbReference>
<evidence type="ECO:0000256" key="1">
    <source>
        <dbReference type="ARBA" id="ARBA00004141"/>
    </source>
</evidence>
<keyword evidence="3" id="KW-0813">Transport</keyword>
<accession>A0AAD5W8Z8</accession>
<dbReference type="PANTHER" id="PTHR33149">
    <property type="entry name" value="PHOTOSYSTEM II PROTEIN D1"/>
    <property type="match status" value="1"/>
</dbReference>
<dbReference type="AlphaFoldDB" id="A0AAD5W8Z8"/>
<evidence type="ECO:0000256" key="14">
    <source>
        <dbReference type="ARBA" id="ARBA00022990"/>
    </source>
</evidence>
<feature type="transmembrane region" description="Helical" evidence="21">
    <location>
        <begin position="174"/>
        <end position="198"/>
    </location>
</feature>
<keyword evidence="5" id="KW-0150">Chloroplast</keyword>
<dbReference type="PANTHER" id="PTHR33149:SF55">
    <property type="entry name" value="PHOTOSYSTEM II PROTEIN D1"/>
    <property type="match status" value="1"/>
</dbReference>
<dbReference type="InterPro" id="IPR000484">
    <property type="entry name" value="Photo_RC_L/M"/>
</dbReference>
<dbReference type="GO" id="GO:0016491">
    <property type="term" value="F:oxidoreductase activity"/>
    <property type="evidence" value="ECO:0007669"/>
    <property type="project" value="UniProtKB-KW"/>
</dbReference>
<gene>
    <name evidence="22" type="ORF">LUZ61_022430</name>
</gene>
<evidence type="ECO:0000256" key="4">
    <source>
        <dbReference type="ARBA" id="ARBA00022494"/>
    </source>
</evidence>
<evidence type="ECO:0000313" key="23">
    <source>
        <dbReference type="Proteomes" id="UP001210211"/>
    </source>
</evidence>
<protein>
    <recommendedName>
        <fullName evidence="24">Photosystem II protein D1</fullName>
    </recommendedName>
</protein>
<keyword evidence="19 21" id="KW-0472">Membrane</keyword>
<evidence type="ECO:0000256" key="16">
    <source>
        <dbReference type="ARBA" id="ARBA00023002"/>
    </source>
</evidence>
<dbReference type="Gene3D" id="1.20.85.10">
    <property type="entry name" value="Photosystem II protein D1-like"/>
    <property type="match status" value="1"/>
</dbReference>
<evidence type="ECO:0000256" key="18">
    <source>
        <dbReference type="ARBA" id="ARBA00023078"/>
    </source>
</evidence>
<evidence type="ECO:0000256" key="5">
    <source>
        <dbReference type="ARBA" id="ARBA00022528"/>
    </source>
</evidence>
<dbReference type="EMBL" id="JAMRDG010000825">
    <property type="protein sequence ID" value="KAJ3671310.1"/>
    <property type="molecule type" value="Genomic_DNA"/>
</dbReference>
<evidence type="ECO:0000256" key="17">
    <source>
        <dbReference type="ARBA" id="ARBA00023004"/>
    </source>
</evidence>
<dbReference type="InterPro" id="IPR036854">
    <property type="entry name" value="Photo_II_D1/D2_sf"/>
</dbReference>
<dbReference type="SUPFAM" id="SSF81483">
    <property type="entry name" value="Bacterial photosystem II reaction centre, L and M subunits"/>
    <property type="match status" value="1"/>
</dbReference>
<dbReference type="InterPro" id="IPR055266">
    <property type="entry name" value="D1/D2"/>
</dbReference>
<keyword evidence="16" id="KW-0560">Oxidoreductase</keyword>
<dbReference type="GO" id="GO:0009772">
    <property type="term" value="P:photosynthetic electron transport in photosystem II"/>
    <property type="evidence" value="ECO:0007669"/>
    <property type="project" value="InterPro"/>
</dbReference>
<keyword evidence="11" id="KW-0460">Magnesium</keyword>
<evidence type="ECO:0000256" key="6">
    <source>
        <dbReference type="ARBA" id="ARBA00022531"/>
    </source>
</evidence>
<evidence type="ECO:0000256" key="3">
    <source>
        <dbReference type="ARBA" id="ARBA00022448"/>
    </source>
</evidence>
<keyword evidence="23" id="KW-1185">Reference proteome</keyword>
<organism evidence="22 23">
    <name type="scientific">Rhynchospora tenuis</name>
    <dbReference type="NCBI Taxonomy" id="198213"/>
    <lineage>
        <taxon>Eukaryota</taxon>
        <taxon>Viridiplantae</taxon>
        <taxon>Streptophyta</taxon>
        <taxon>Embryophyta</taxon>
        <taxon>Tracheophyta</taxon>
        <taxon>Spermatophyta</taxon>
        <taxon>Magnoliopsida</taxon>
        <taxon>Liliopsida</taxon>
        <taxon>Poales</taxon>
        <taxon>Cyperaceae</taxon>
        <taxon>Cyperoideae</taxon>
        <taxon>Rhynchosporeae</taxon>
        <taxon>Rhynchospora</taxon>
    </lineage>
</organism>
<evidence type="ECO:0000256" key="11">
    <source>
        <dbReference type="ARBA" id="ARBA00022842"/>
    </source>
</evidence>
<evidence type="ECO:0000256" key="9">
    <source>
        <dbReference type="ARBA" id="ARBA00022692"/>
    </source>
</evidence>
<keyword evidence="18" id="KW-0793">Thylakoid</keyword>
<evidence type="ECO:0000256" key="12">
    <source>
        <dbReference type="ARBA" id="ARBA00022982"/>
    </source>
</evidence>
<keyword evidence="6" id="KW-0602">Photosynthesis</keyword>
<keyword evidence="9 21" id="KW-0812">Transmembrane</keyword>
<evidence type="ECO:0000256" key="19">
    <source>
        <dbReference type="ARBA" id="ARBA00023136"/>
    </source>
</evidence>